<protein>
    <submittedName>
        <fullName evidence="1">Uncharacterized protein</fullName>
    </submittedName>
</protein>
<dbReference type="GeneID" id="66100133"/>
<reference evidence="1" key="1">
    <citation type="submission" date="2020-11" db="EMBL/GenBank/DDBJ databases">
        <title>Adaptations for nitrogen fixation in a non-lichenized fungal sporocarp promotes dispersal by wood-feeding termites.</title>
        <authorList>
            <consortium name="DOE Joint Genome Institute"/>
            <person name="Koch R.A."/>
            <person name="Yoon G."/>
            <person name="Arayal U."/>
            <person name="Lail K."/>
            <person name="Amirebrahimi M."/>
            <person name="Labutti K."/>
            <person name="Lipzen A."/>
            <person name="Riley R."/>
            <person name="Barry K."/>
            <person name="Henrissat B."/>
            <person name="Grigoriev I.V."/>
            <person name="Herr J.R."/>
            <person name="Aime M.C."/>
        </authorList>
    </citation>
    <scope>NUCLEOTIDE SEQUENCE</scope>
    <source>
        <strain evidence="1">MCA 3950</strain>
    </source>
</reference>
<proteinExistence type="predicted"/>
<dbReference type="AlphaFoldDB" id="A0A9P7VJM0"/>
<dbReference type="RefSeq" id="XP_043034649.1">
    <property type="nucleotide sequence ID" value="XM_043177846.1"/>
</dbReference>
<keyword evidence="2" id="KW-1185">Reference proteome</keyword>
<dbReference type="Proteomes" id="UP000812287">
    <property type="component" value="Unassembled WGS sequence"/>
</dbReference>
<comment type="caution">
    <text evidence="1">The sequence shown here is derived from an EMBL/GenBank/DDBJ whole genome shotgun (WGS) entry which is preliminary data.</text>
</comment>
<sequence length="322" mass="36409">MSSGPSIQIETSNLLEVKIRSDDGTASANADTFFDSYPPPIMSIRALPPTLCLVLHYHVSWLDPFDPGGGWNEAMDPRQIRRGAQTMKFAAAGWFAVVISRIKCDIMRRGQLKEGRVLPVQPPQDPGLYPNPGEYGGRHLIFRDNLEANSDKNDQNLNNLGIIRAPESNLYRNAIFMQTCQPQIITRTNSHDIYSVFTGLVIEIAPLRSSSAWLPFSPIIFSLRVLLVPTGTMADHSASVIHTSSLSGNKGEEWLFSSWTTKHARARIHAPFLWIAWYLRKTTYDVTWTIVITRTTRQVWSKTTFETADVFFTMARCPLRFY</sequence>
<accession>A0A9P7VJM0</accession>
<dbReference type="EMBL" id="MU250563">
    <property type="protein sequence ID" value="KAG7441149.1"/>
    <property type="molecule type" value="Genomic_DNA"/>
</dbReference>
<name>A0A9P7VJM0_9AGAR</name>
<evidence type="ECO:0000313" key="1">
    <source>
        <dbReference type="EMBL" id="KAG7441149.1"/>
    </source>
</evidence>
<evidence type="ECO:0000313" key="2">
    <source>
        <dbReference type="Proteomes" id="UP000812287"/>
    </source>
</evidence>
<gene>
    <name evidence="1" type="ORF">BT62DRAFT_1011952</name>
</gene>
<organism evidence="1 2">
    <name type="scientific">Guyanagaster necrorhizus</name>
    <dbReference type="NCBI Taxonomy" id="856835"/>
    <lineage>
        <taxon>Eukaryota</taxon>
        <taxon>Fungi</taxon>
        <taxon>Dikarya</taxon>
        <taxon>Basidiomycota</taxon>
        <taxon>Agaricomycotina</taxon>
        <taxon>Agaricomycetes</taxon>
        <taxon>Agaricomycetidae</taxon>
        <taxon>Agaricales</taxon>
        <taxon>Marasmiineae</taxon>
        <taxon>Physalacriaceae</taxon>
        <taxon>Guyanagaster</taxon>
    </lineage>
</organism>